<proteinExistence type="predicted"/>
<dbReference type="RefSeq" id="WP_062494293.1">
    <property type="nucleotide sequence ID" value="NZ_LHZB01000099.1"/>
</dbReference>
<feature type="compositionally biased region" description="Basic and acidic residues" evidence="1">
    <location>
        <begin position="12"/>
        <end position="30"/>
    </location>
</feature>
<evidence type="ECO:0000313" key="2">
    <source>
        <dbReference type="EMBL" id="KXV02309.1"/>
    </source>
</evidence>
<feature type="region of interest" description="Disordered" evidence="1">
    <location>
        <begin position="1"/>
        <end position="31"/>
    </location>
</feature>
<comment type="caution">
    <text evidence="2">The sequence shown here is derived from an EMBL/GenBank/DDBJ whole genome shotgun (WGS) entry which is preliminary data.</text>
</comment>
<dbReference type="Proteomes" id="UP000075573">
    <property type="component" value="Unassembled WGS sequence"/>
</dbReference>
<evidence type="ECO:0000256" key="1">
    <source>
        <dbReference type="SAM" id="MobiDB-lite"/>
    </source>
</evidence>
<organism evidence="2 3">
    <name type="scientific">Gluconobacter potus</name>
    <dbReference type="NCBI Taxonomy" id="2724927"/>
    <lineage>
        <taxon>Bacteria</taxon>
        <taxon>Pseudomonadati</taxon>
        <taxon>Pseudomonadota</taxon>
        <taxon>Alphaproteobacteria</taxon>
        <taxon>Acetobacterales</taxon>
        <taxon>Acetobacteraceae</taxon>
        <taxon>Gluconobacter</taxon>
    </lineage>
</organism>
<gene>
    <name evidence="2" type="ORF">AD929_03255</name>
</gene>
<name>A0A149QYC2_9PROT</name>
<dbReference type="EMBL" id="LHZB01000099">
    <property type="protein sequence ID" value="KXV02309.1"/>
    <property type="molecule type" value="Genomic_DNA"/>
</dbReference>
<accession>A0A149QYC2</accession>
<evidence type="ECO:0000313" key="3">
    <source>
        <dbReference type="Proteomes" id="UP000075573"/>
    </source>
</evidence>
<protein>
    <submittedName>
        <fullName evidence="2">Uncharacterized protein</fullName>
    </submittedName>
</protein>
<dbReference type="AlphaFoldDB" id="A0A149QYC2"/>
<sequence length="264" mass="28711">MTSAMTTGPAARDTENHTPDSGDHGTDIHDTLPVVPVQDVPAVLSALDLFTRAHMGQLGSVSEFFHWKDREQARSFLSAAGAALSGLPHHGSHGIHSPEISDLARVCWDLLQVIRHEVHHDRPSARYTVLSNPPVRSSTTEPVLPKATRLGDGSIRLSLTPGQAESLLQAMHLYDTVLRGNLKALLTPACRGLVNPGMAEAGFHIRKARELMDPRPDEEFNALTKCLEMAFRPRPLKPAVFARIRPAAWKGNGPARASCPSCLK</sequence>
<dbReference type="PATRIC" id="fig|442.7.peg.2010"/>
<reference evidence="2 3" key="1">
    <citation type="submission" date="2015-06" db="EMBL/GenBank/DDBJ databases">
        <title>Improved classification and identification of acetic acid bacteria using matrix-assisted laser desorption/ionization time-of-flight mass spectrometry; Gluconobacter nephelii and Gluconobacter uchimurae are later heterotypic synonyms of Gluconobacter japonicus and Gluconobacter oxydans, respectively.</title>
        <authorList>
            <person name="Li L."/>
            <person name="Cleenwerck I."/>
            <person name="De Vuyst L."/>
            <person name="Vandamme P."/>
        </authorList>
    </citation>
    <scope>NUCLEOTIDE SEQUENCE [LARGE SCALE GENOMIC DNA]</scope>
    <source>
        <strain evidence="2 3">LMG 1764</strain>
    </source>
</reference>